<dbReference type="Proteomes" id="UP001148662">
    <property type="component" value="Unassembled WGS sequence"/>
</dbReference>
<proteinExistence type="predicted"/>
<gene>
    <name evidence="1" type="ORF">NM688_g6589</name>
</gene>
<protein>
    <submittedName>
        <fullName evidence="1">Uncharacterized protein</fullName>
    </submittedName>
</protein>
<dbReference type="EMBL" id="JANHOG010001384">
    <property type="protein sequence ID" value="KAJ3537961.1"/>
    <property type="molecule type" value="Genomic_DNA"/>
</dbReference>
<keyword evidence="2" id="KW-1185">Reference proteome</keyword>
<sequence length="454" mass="52490">MFKKLSSKSAEDPDWWVSAHMKEYLEVVHKVMIKYTDLSTKEEDLQALKRILRITVTDPIAVDLPLIQNLFAILECNRTYIDTYVERWLPRTQTIEFPKEFAQSGLFKYSSPKTATEPTWCAVIGGIPVEGPARNLKIYSLLREVLAHPDRRSAITTLLPRDACRAHELIKQLLGKCDDRSWTEFIADSPPEFKSSSKLYYRRLASLYAELIIFRQDLPPDDLITIPVEAFEKRSYTLNPKPFYTGLTAHTVQGLHHRKPIVLKQFCIRRPEFREETSLAVANDLYKDMMTEMLVWRHLRDANIAPLYGIVHDFRPSKGPVVASITPFMQNGNIVQYIRHLRKDREPSRLEFGTWFAQIARGLAFLHREGLVHGNLHGSQILVDDKGDLRLVDFGWPKLNSLKRMLTETLPETSIPKKTTTNEIIYQGDRWMAPEVLQRTRSLYDTLSGHRGML</sequence>
<comment type="caution">
    <text evidence="1">The sequence shown here is derived from an EMBL/GenBank/DDBJ whole genome shotgun (WGS) entry which is preliminary data.</text>
</comment>
<name>A0ACC1SEL8_9APHY</name>
<evidence type="ECO:0000313" key="1">
    <source>
        <dbReference type="EMBL" id="KAJ3537961.1"/>
    </source>
</evidence>
<organism evidence="1 2">
    <name type="scientific">Phlebia brevispora</name>
    <dbReference type="NCBI Taxonomy" id="194682"/>
    <lineage>
        <taxon>Eukaryota</taxon>
        <taxon>Fungi</taxon>
        <taxon>Dikarya</taxon>
        <taxon>Basidiomycota</taxon>
        <taxon>Agaricomycotina</taxon>
        <taxon>Agaricomycetes</taxon>
        <taxon>Polyporales</taxon>
        <taxon>Meruliaceae</taxon>
        <taxon>Phlebia</taxon>
    </lineage>
</organism>
<accession>A0ACC1SEL8</accession>
<reference evidence="1" key="1">
    <citation type="submission" date="2022-07" db="EMBL/GenBank/DDBJ databases">
        <title>Genome Sequence of Phlebia brevispora.</title>
        <authorList>
            <person name="Buettner E."/>
        </authorList>
    </citation>
    <scope>NUCLEOTIDE SEQUENCE</scope>
    <source>
        <strain evidence="1">MPL23</strain>
    </source>
</reference>
<evidence type="ECO:0000313" key="2">
    <source>
        <dbReference type="Proteomes" id="UP001148662"/>
    </source>
</evidence>